<evidence type="ECO:0000259" key="1">
    <source>
        <dbReference type="Pfam" id="PF00668"/>
    </source>
</evidence>
<evidence type="ECO:0000313" key="2">
    <source>
        <dbReference type="EMBL" id="TKJ06221.1"/>
    </source>
</evidence>
<dbReference type="GO" id="GO:0043041">
    <property type="term" value="P:amino acid activation for nonribosomal peptide biosynthetic process"/>
    <property type="evidence" value="ECO:0007669"/>
    <property type="project" value="TreeGrafter"/>
</dbReference>
<name>A0A9X9AF07_BACCE</name>
<dbReference type="Gene3D" id="3.30.559.10">
    <property type="entry name" value="Chloramphenicol acetyltransferase-like domain"/>
    <property type="match status" value="1"/>
</dbReference>
<dbReference type="InterPro" id="IPR001242">
    <property type="entry name" value="Condensation_dom"/>
</dbReference>
<protein>
    <submittedName>
        <fullName evidence="2">Non-ribosomal peptide synthetase</fullName>
    </submittedName>
</protein>
<dbReference type="GO" id="GO:0044550">
    <property type="term" value="P:secondary metabolite biosynthetic process"/>
    <property type="evidence" value="ECO:0007669"/>
    <property type="project" value="TreeGrafter"/>
</dbReference>
<feature type="non-terminal residue" evidence="2">
    <location>
        <position position="1"/>
    </location>
</feature>
<dbReference type="InterPro" id="IPR023213">
    <property type="entry name" value="CAT-like_dom_sf"/>
</dbReference>
<dbReference type="Gene3D" id="3.30.559.30">
    <property type="entry name" value="Nonribosomal peptide synthetase, condensation domain"/>
    <property type="match status" value="1"/>
</dbReference>
<dbReference type="PANTHER" id="PTHR45527">
    <property type="entry name" value="NONRIBOSOMAL PEPTIDE SYNTHETASE"/>
    <property type="match status" value="1"/>
</dbReference>
<dbReference type="GO" id="GO:0005737">
    <property type="term" value="C:cytoplasm"/>
    <property type="evidence" value="ECO:0007669"/>
    <property type="project" value="TreeGrafter"/>
</dbReference>
<dbReference type="GO" id="GO:0003824">
    <property type="term" value="F:catalytic activity"/>
    <property type="evidence" value="ECO:0007669"/>
    <property type="project" value="InterPro"/>
</dbReference>
<dbReference type="AlphaFoldDB" id="A0A9X9AF07"/>
<accession>A0A9X9AF07</accession>
<dbReference type="Proteomes" id="UP000308444">
    <property type="component" value="Unassembled WGS sequence"/>
</dbReference>
<dbReference type="CDD" id="cd19531">
    <property type="entry name" value="LCL_NRPS-like"/>
    <property type="match status" value="1"/>
</dbReference>
<dbReference type="PANTHER" id="PTHR45527:SF1">
    <property type="entry name" value="FATTY ACID SYNTHASE"/>
    <property type="match status" value="1"/>
</dbReference>
<dbReference type="GO" id="GO:0008610">
    <property type="term" value="P:lipid biosynthetic process"/>
    <property type="evidence" value="ECO:0007669"/>
    <property type="project" value="UniProtKB-ARBA"/>
</dbReference>
<gene>
    <name evidence="2" type="ORF">FC695_06730</name>
</gene>
<reference evidence="2 3" key="1">
    <citation type="journal article" date="2019" name="Environ. Microbiol.">
        <title>An active ?-lactamase is a part of an orchestrated cell wall stress resistance network of Bacillus subtilis and related rhizosphere species.</title>
        <authorList>
            <person name="Bucher T."/>
            <person name="Keren-Paz A."/>
            <person name="Hausser J."/>
            <person name="Olender T."/>
            <person name="Cytryn E."/>
            <person name="Kolodkin-Gal I."/>
        </authorList>
    </citation>
    <scope>NUCLEOTIDE SEQUENCE [LARGE SCALE GENOMIC DNA]</scope>
    <source>
        <strain evidence="2 3">I32</strain>
    </source>
</reference>
<dbReference type="EMBL" id="SZOH01000367">
    <property type="protein sequence ID" value="TKJ06221.1"/>
    <property type="molecule type" value="Genomic_DNA"/>
</dbReference>
<feature type="non-terminal residue" evidence="2">
    <location>
        <position position="328"/>
    </location>
</feature>
<dbReference type="SUPFAM" id="SSF52777">
    <property type="entry name" value="CoA-dependent acyltransferases"/>
    <property type="match status" value="2"/>
</dbReference>
<dbReference type="GO" id="GO:0031177">
    <property type="term" value="F:phosphopantetheine binding"/>
    <property type="evidence" value="ECO:0007669"/>
    <property type="project" value="TreeGrafter"/>
</dbReference>
<sequence>VADKESYQLSSAQKRIWFLNKYNAINRVYDTPLHIYIEPSLKKDILQDTIRFLVERHEMLRTVFIERNGEPRQIILNSIAIDLIHDEIEHMSKKEQQEYIRTTINQTDHAPFALENGPLFRIRIFNLNKKKSYLYINLHHIITDEWSVRNLLDELMKVYSAFAKRRNPELPTISNRYVDYAEWEQEQLNLGRWDTEKSYWMAELAAPLPILNLPLDFSRNRQSTNKGTVFEMKLDNEMKESLKQVCEQENVSMYMLFLAAYIQLLHYLTDQKDIIVGTPVVGRNHQEFEQIQGFFVNTLAIRTQLNDVKNLTQLLQVVREKCLNSFQN</sequence>
<comment type="caution">
    <text evidence="2">The sequence shown here is derived from an EMBL/GenBank/DDBJ whole genome shotgun (WGS) entry which is preliminary data.</text>
</comment>
<dbReference type="Pfam" id="PF00668">
    <property type="entry name" value="Condensation"/>
    <property type="match status" value="1"/>
</dbReference>
<feature type="domain" description="Condensation" evidence="1">
    <location>
        <begin position="5"/>
        <end position="327"/>
    </location>
</feature>
<organism evidence="2 3">
    <name type="scientific">Bacillus cereus</name>
    <dbReference type="NCBI Taxonomy" id="1396"/>
    <lineage>
        <taxon>Bacteria</taxon>
        <taxon>Bacillati</taxon>
        <taxon>Bacillota</taxon>
        <taxon>Bacilli</taxon>
        <taxon>Bacillales</taxon>
        <taxon>Bacillaceae</taxon>
        <taxon>Bacillus</taxon>
        <taxon>Bacillus cereus group</taxon>
    </lineage>
</organism>
<evidence type="ECO:0000313" key="3">
    <source>
        <dbReference type="Proteomes" id="UP000308444"/>
    </source>
</evidence>
<proteinExistence type="predicted"/>